<dbReference type="Proteomes" id="UP001278500">
    <property type="component" value="Unassembled WGS sequence"/>
</dbReference>
<evidence type="ECO:0000256" key="1">
    <source>
        <dbReference type="SAM" id="MobiDB-lite"/>
    </source>
</evidence>
<dbReference type="AlphaFoldDB" id="A0AAE0MRZ2"/>
<accession>A0AAE0MRZ2</accession>
<proteinExistence type="predicted"/>
<keyword evidence="3" id="KW-1185">Reference proteome</keyword>
<reference evidence="2" key="2">
    <citation type="submission" date="2023-06" db="EMBL/GenBank/DDBJ databases">
        <authorList>
            <consortium name="Lawrence Berkeley National Laboratory"/>
            <person name="Haridas S."/>
            <person name="Hensen N."/>
            <person name="Bonometti L."/>
            <person name="Westerberg I."/>
            <person name="Brannstrom I.O."/>
            <person name="Guillou S."/>
            <person name="Cros-Aarteil S."/>
            <person name="Calhoun S."/>
            <person name="Kuo A."/>
            <person name="Mondo S."/>
            <person name="Pangilinan J."/>
            <person name="Riley R."/>
            <person name="Labutti K."/>
            <person name="Andreopoulos B."/>
            <person name="Lipzen A."/>
            <person name="Chen C."/>
            <person name="Yanf M."/>
            <person name="Daum C."/>
            <person name="Ng V."/>
            <person name="Clum A."/>
            <person name="Steindorff A."/>
            <person name="Ohm R."/>
            <person name="Martin F."/>
            <person name="Silar P."/>
            <person name="Natvig D."/>
            <person name="Lalanne C."/>
            <person name="Gautier V."/>
            <person name="Ament-Velasquez S.L."/>
            <person name="Kruys A."/>
            <person name="Hutchinson M.I."/>
            <person name="Powell A.J."/>
            <person name="Barry K."/>
            <person name="Miller A.N."/>
            <person name="Grigoriev I.V."/>
            <person name="Debuchy R."/>
            <person name="Gladieux P."/>
            <person name="Thoren M.H."/>
            <person name="Johannesson H."/>
        </authorList>
    </citation>
    <scope>NUCLEOTIDE SEQUENCE</scope>
    <source>
        <strain evidence="2">CBS 560.94</strain>
    </source>
</reference>
<evidence type="ECO:0000313" key="2">
    <source>
        <dbReference type="EMBL" id="KAK3345469.1"/>
    </source>
</evidence>
<sequence length="249" mass="27676">MSARRYTIDELKELHQPSMPALQMTIHTTQREGTTVLLTTASSPSICQAAKLGKMTFKIPPGKYTTATARTVDSSGSTPITATQAAQPSSRNDIDISSEDEEGSQNAQPANSTPFSVYDLKLVFTARSVMDDVRDRDVIVDLETDFFESFDNFEFEVDAGLSSSSIVMLPRWSPLPVYEADATPPSSLRQVQDLSSRVQQITSDFEAERKFLSFRSEVSAISTCGMKRDCEFDVFTGWKMRQDSSFQDD</sequence>
<feature type="region of interest" description="Disordered" evidence="1">
    <location>
        <begin position="68"/>
        <end position="112"/>
    </location>
</feature>
<dbReference type="RefSeq" id="XP_062682082.1">
    <property type="nucleotide sequence ID" value="XM_062831016.1"/>
</dbReference>
<gene>
    <name evidence="2" type="ORF">B0H65DRAFT_589086</name>
</gene>
<name>A0AAE0MRZ2_9PEZI</name>
<comment type="caution">
    <text evidence="2">The sequence shown here is derived from an EMBL/GenBank/DDBJ whole genome shotgun (WGS) entry which is preliminary data.</text>
</comment>
<dbReference type="EMBL" id="JAUEPP010000004">
    <property type="protein sequence ID" value="KAK3345469.1"/>
    <property type="molecule type" value="Genomic_DNA"/>
</dbReference>
<organism evidence="2 3">
    <name type="scientific">Neurospora tetraspora</name>
    <dbReference type="NCBI Taxonomy" id="94610"/>
    <lineage>
        <taxon>Eukaryota</taxon>
        <taxon>Fungi</taxon>
        <taxon>Dikarya</taxon>
        <taxon>Ascomycota</taxon>
        <taxon>Pezizomycotina</taxon>
        <taxon>Sordariomycetes</taxon>
        <taxon>Sordariomycetidae</taxon>
        <taxon>Sordariales</taxon>
        <taxon>Sordariaceae</taxon>
        <taxon>Neurospora</taxon>
    </lineage>
</organism>
<reference evidence="2" key="1">
    <citation type="journal article" date="2023" name="Mol. Phylogenet. Evol.">
        <title>Genome-scale phylogeny and comparative genomics of the fungal order Sordariales.</title>
        <authorList>
            <person name="Hensen N."/>
            <person name="Bonometti L."/>
            <person name="Westerberg I."/>
            <person name="Brannstrom I.O."/>
            <person name="Guillou S."/>
            <person name="Cros-Aarteil S."/>
            <person name="Calhoun S."/>
            <person name="Haridas S."/>
            <person name="Kuo A."/>
            <person name="Mondo S."/>
            <person name="Pangilinan J."/>
            <person name="Riley R."/>
            <person name="LaButti K."/>
            <person name="Andreopoulos B."/>
            <person name="Lipzen A."/>
            <person name="Chen C."/>
            <person name="Yan M."/>
            <person name="Daum C."/>
            <person name="Ng V."/>
            <person name="Clum A."/>
            <person name="Steindorff A."/>
            <person name="Ohm R.A."/>
            <person name="Martin F."/>
            <person name="Silar P."/>
            <person name="Natvig D.O."/>
            <person name="Lalanne C."/>
            <person name="Gautier V."/>
            <person name="Ament-Velasquez S.L."/>
            <person name="Kruys A."/>
            <person name="Hutchinson M.I."/>
            <person name="Powell A.J."/>
            <person name="Barry K."/>
            <person name="Miller A.N."/>
            <person name="Grigoriev I.V."/>
            <person name="Debuchy R."/>
            <person name="Gladieux P."/>
            <person name="Hiltunen Thoren M."/>
            <person name="Johannesson H."/>
        </authorList>
    </citation>
    <scope>NUCLEOTIDE SEQUENCE</scope>
    <source>
        <strain evidence="2">CBS 560.94</strain>
    </source>
</reference>
<feature type="compositionally biased region" description="Polar residues" evidence="1">
    <location>
        <begin position="68"/>
        <end position="91"/>
    </location>
</feature>
<dbReference type="GeneID" id="87868170"/>
<protein>
    <submittedName>
        <fullName evidence="2">Uncharacterized protein</fullName>
    </submittedName>
</protein>
<evidence type="ECO:0000313" key="3">
    <source>
        <dbReference type="Proteomes" id="UP001278500"/>
    </source>
</evidence>